<reference evidence="2" key="2">
    <citation type="submission" date="2020-09" db="EMBL/GenBank/DDBJ databases">
        <authorList>
            <person name="Sun Q."/>
            <person name="Kim S."/>
        </authorList>
    </citation>
    <scope>NUCLEOTIDE SEQUENCE</scope>
    <source>
        <strain evidence="2">KCTC 32437</strain>
    </source>
</reference>
<dbReference type="Proteomes" id="UP000646579">
    <property type="component" value="Unassembled WGS sequence"/>
</dbReference>
<keyword evidence="1" id="KW-0732">Signal</keyword>
<dbReference type="EMBL" id="BMZE01000001">
    <property type="protein sequence ID" value="GHA17642.1"/>
    <property type="molecule type" value="Genomic_DNA"/>
</dbReference>
<gene>
    <name evidence="2" type="ORF">GCM10007989_11050</name>
</gene>
<feature type="chain" id="PRO_5036995981" description="PsbP C-terminal domain-containing protein" evidence="1">
    <location>
        <begin position="22"/>
        <end position="166"/>
    </location>
</feature>
<sequence length="166" mass="18010">MRLSKLTTLLVFAVLSVPATAQGNLGWSSYDDRTFGYTVDIPGALYSPAESSAGSQTYLTSSGEGQLSVFGAPNTEGYTTSQLEQAVRDSGQIPNITYSAGGERWFVLSGLSRQADGTDLIVYTKFLLNRDRSAFSAFEISYPADQKARYNAVVTRIEKSLRAPQL</sequence>
<organism evidence="2 3">
    <name type="scientific">Devosia pacifica</name>
    <dbReference type="NCBI Taxonomy" id="1335967"/>
    <lineage>
        <taxon>Bacteria</taxon>
        <taxon>Pseudomonadati</taxon>
        <taxon>Pseudomonadota</taxon>
        <taxon>Alphaproteobacteria</taxon>
        <taxon>Hyphomicrobiales</taxon>
        <taxon>Devosiaceae</taxon>
        <taxon>Devosia</taxon>
    </lineage>
</organism>
<keyword evidence="3" id="KW-1185">Reference proteome</keyword>
<proteinExistence type="predicted"/>
<dbReference type="AlphaFoldDB" id="A0A918VPN4"/>
<protein>
    <recommendedName>
        <fullName evidence="4">PsbP C-terminal domain-containing protein</fullName>
    </recommendedName>
</protein>
<evidence type="ECO:0000313" key="2">
    <source>
        <dbReference type="EMBL" id="GHA17642.1"/>
    </source>
</evidence>
<comment type="caution">
    <text evidence="2">The sequence shown here is derived from an EMBL/GenBank/DDBJ whole genome shotgun (WGS) entry which is preliminary data.</text>
</comment>
<dbReference type="RefSeq" id="WP_189424126.1">
    <property type="nucleotide sequence ID" value="NZ_BMZE01000001.1"/>
</dbReference>
<accession>A0A918VPN4</accession>
<name>A0A918VPN4_9HYPH</name>
<feature type="signal peptide" evidence="1">
    <location>
        <begin position="1"/>
        <end position="21"/>
    </location>
</feature>
<evidence type="ECO:0008006" key="4">
    <source>
        <dbReference type="Google" id="ProtNLM"/>
    </source>
</evidence>
<reference evidence="2" key="1">
    <citation type="journal article" date="2014" name="Int. J. Syst. Evol. Microbiol.">
        <title>Complete genome sequence of Corynebacterium casei LMG S-19264T (=DSM 44701T), isolated from a smear-ripened cheese.</title>
        <authorList>
            <consortium name="US DOE Joint Genome Institute (JGI-PGF)"/>
            <person name="Walter F."/>
            <person name="Albersmeier A."/>
            <person name="Kalinowski J."/>
            <person name="Ruckert C."/>
        </authorList>
    </citation>
    <scope>NUCLEOTIDE SEQUENCE</scope>
    <source>
        <strain evidence="2">KCTC 32437</strain>
    </source>
</reference>
<evidence type="ECO:0000256" key="1">
    <source>
        <dbReference type="SAM" id="SignalP"/>
    </source>
</evidence>
<evidence type="ECO:0000313" key="3">
    <source>
        <dbReference type="Proteomes" id="UP000646579"/>
    </source>
</evidence>